<feature type="region of interest" description="Disordered" evidence="1">
    <location>
        <begin position="1"/>
        <end position="67"/>
    </location>
</feature>
<dbReference type="InterPro" id="IPR002937">
    <property type="entry name" value="Amino_oxidase"/>
</dbReference>
<reference evidence="3" key="1">
    <citation type="submission" date="2021-02" db="EMBL/GenBank/DDBJ databases">
        <authorList>
            <person name="Nowell W R."/>
        </authorList>
    </citation>
    <scope>NUCLEOTIDE SEQUENCE</scope>
    <source>
        <strain evidence="3">Ploen Becks lab</strain>
    </source>
</reference>
<keyword evidence="4" id="KW-1185">Reference proteome</keyword>
<gene>
    <name evidence="3" type="ORF">OXX778_LOCUS8083</name>
</gene>
<evidence type="ECO:0000313" key="4">
    <source>
        <dbReference type="Proteomes" id="UP000663879"/>
    </source>
</evidence>
<dbReference type="Gene3D" id="3.90.660.10">
    <property type="match status" value="1"/>
</dbReference>
<dbReference type="Gene3D" id="3.50.50.60">
    <property type="entry name" value="FAD/NAD(P)-binding domain"/>
    <property type="match status" value="1"/>
</dbReference>
<name>A0A813UW17_9BILA</name>
<dbReference type="OrthoDB" id="2019015at2759"/>
<evidence type="ECO:0000313" key="3">
    <source>
        <dbReference type="EMBL" id="CAF0833372.1"/>
    </source>
</evidence>
<protein>
    <recommendedName>
        <fullName evidence="2">Amine oxidase domain-containing protein</fullName>
    </recommendedName>
</protein>
<proteinExistence type="predicted"/>
<feature type="compositionally biased region" description="Basic and acidic residues" evidence="1">
    <location>
        <begin position="1"/>
        <end position="20"/>
    </location>
</feature>
<dbReference type="GO" id="GO:0016491">
    <property type="term" value="F:oxidoreductase activity"/>
    <property type="evidence" value="ECO:0007669"/>
    <property type="project" value="InterPro"/>
</dbReference>
<sequence>MWSESKDRLPSKLKIRDKTPKTGMTKWHSNRYSRGSYSHMPLGSSPDDFEAMARPIPSEQNFKKSKT</sequence>
<evidence type="ECO:0000259" key="2">
    <source>
        <dbReference type="Pfam" id="PF01593"/>
    </source>
</evidence>
<accession>A0A813UW17</accession>
<evidence type="ECO:0000256" key="1">
    <source>
        <dbReference type="SAM" id="MobiDB-lite"/>
    </source>
</evidence>
<dbReference type="InterPro" id="IPR036188">
    <property type="entry name" value="FAD/NAD-bd_sf"/>
</dbReference>
<dbReference type="Pfam" id="PF01593">
    <property type="entry name" value="Amino_oxidase"/>
    <property type="match status" value="1"/>
</dbReference>
<comment type="caution">
    <text evidence="3">The sequence shown here is derived from an EMBL/GenBank/DDBJ whole genome shotgun (WGS) entry which is preliminary data.</text>
</comment>
<dbReference type="EMBL" id="CAJNOC010001082">
    <property type="protein sequence ID" value="CAF0833372.1"/>
    <property type="molecule type" value="Genomic_DNA"/>
</dbReference>
<dbReference type="AlphaFoldDB" id="A0A813UW17"/>
<organism evidence="3 4">
    <name type="scientific">Brachionus calyciflorus</name>
    <dbReference type="NCBI Taxonomy" id="104777"/>
    <lineage>
        <taxon>Eukaryota</taxon>
        <taxon>Metazoa</taxon>
        <taxon>Spiralia</taxon>
        <taxon>Gnathifera</taxon>
        <taxon>Rotifera</taxon>
        <taxon>Eurotatoria</taxon>
        <taxon>Monogononta</taxon>
        <taxon>Pseudotrocha</taxon>
        <taxon>Ploima</taxon>
        <taxon>Brachionidae</taxon>
        <taxon>Brachionus</taxon>
    </lineage>
</organism>
<dbReference type="Proteomes" id="UP000663879">
    <property type="component" value="Unassembled WGS sequence"/>
</dbReference>
<feature type="domain" description="Amine oxidase" evidence="2">
    <location>
        <begin position="15"/>
        <end position="57"/>
    </location>
</feature>